<evidence type="ECO:0000313" key="3">
    <source>
        <dbReference type="Proteomes" id="UP000783934"/>
    </source>
</evidence>
<dbReference type="RefSeq" id="WP_167660530.1">
    <property type="nucleotide sequence ID" value="NZ_BMCQ01000004.1"/>
</dbReference>
<reference evidence="2 3" key="1">
    <citation type="submission" date="2020-03" db="EMBL/GenBank/DDBJ databases">
        <title>Genomic Encyclopedia of Type Strains, Phase IV (KMG-IV): sequencing the most valuable type-strain genomes for metagenomic binning, comparative biology and taxonomic classification.</title>
        <authorList>
            <person name="Goeker M."/>
        </authorList>
    </citation>
    <scope>NUCLEOTIDE SEQUENCE [LARGE SCALE GENOMIC DNA]</scope>
    <source>
        <strain evidence="2 3">DSM 26613</strain>
    </source>
</reference>
<organism evidence="2 3">
    <name type="scientific">Paenalcaligenes hominis</name>
    <dbReference type="NCBI Taxonomy" id="643674"/>
    <lineage>
        <taxon>Bacteria</taxon>
        <taxon>Pseudomonadati</taxon>
        <taxon>Pseudomonadota</taxon>
        <taxon>Betaproteobacteria</taxon>
        <taxon>Burkholderiales</taxon>
        <taxon>Alcaligenaceae</taxon>
        <taxon>Paenalcaligenes</taxon>
    </lineage>
</organism>
<keyword evidence="1" id="KW-0812">Transmembrane</keyword>
<proteinExistence type="predicted"/>
<evidence type="ECO:0000313" key="2">
    <source>
        <dbReference type="EMBL" id="NJB64327.1"/>
    </source>
</evidence>
<keyword evidence="3" id="KW-1185">Reference proteome</keyword>
<dbReference type="EMBL" id="JAATIZ010000001">
    <property type="protein sequence ID" value="NJB64327.1"/>
    <property type="molecule type" value="Genomic_DNA"/>
</dbReference>
<gene>
    <name evidence="2" type="ORF">GGR41_000548</name>
</gene>
<feature type="transmembrane region" description="Helical" evidence="1">
    <location>
        <begin position="74"/>
        <end position="93"/>
    </location>
</feature>
<evidence type="ECO:0000256" key="1">
    <source>
        <dbReference type="SAM" id="Phobius"/>
    </source>
</evidence>
<keyword evidence="1" id="KW-1133">Transmembrane helix</keyword>
<keyword evidence="1" id="KW-0472">Membrane</keyword>
<protein>
    <submittedName>
        <fullName evidence="2">Uncharacterized protein</fullName>
    </submittedName>
</protein>
<feature type="transmembrane region" description="Helical" evidence="1">
    <location>
        <begin position="171"/>
        <end position="190"/>
    </location>
</feature>
<dbReference type="Proteomes" id="UP000783934">
    <property type="component" value="Unassembled WGS sequence"/>
</dbReference>
<sequence length="192" mass="21702">MFEIVVCLLTVISILLTAALFYLGYMFSQHTKIRKMALQKRRPNSPSASEPIQQEFLKIWLESYKSFLLHYEKLTSFLRIVNIACIGFTLSLIEKGRIKVYVPWAEHSEVWFKSGSISLFAFACALFILVGPIEGLAHNSRDTANRIASDLKMHACSFESLPVVRISTKHFIFLGLSYLATFVGIGFLVASL</sequence>
<name>A0ABX0WPB7_9BURK</name>
<feature type="transmembrane region" description="Helical" evidence="1">
    <location>
        <begin position="117"/>
        <end position="137"/>
    </location>
</feature>
<accession>A0ABX0WPB7</accession>
<comment type="caution">
    <text evidence="2">The sequence shown here is derived from an EMBL/GenBank/DDBJ whole genome shotgun (WGS) entry which is preliminary data.</text>
</comment>
<feature type="transmembrane region" description="Helical" evidence="1">
    <location>
        <begin position="6"/>
        <end position="27"/>
    </location>
</feature>